<sequence>MLEFHLSDMKNSSLKIISSPTAEPLVPAKIISSKPVVSPGPGQYDIQSTKAVESVKNRPPYWSLFGRPEHLPRDVPTWVQTTMSQRVASGPDPASLKLANLSRTGKIVLGNRAKHFGGVSKRFTSFGGYRHVEGCGKDATREEPLDFNSIFRKKGHPVYSRSPKWSVMPRNEKGSITDVGNGGGVLAVPFPGPGTYDLSVKPRRSLNRFRCTFGGRPSNLSALTTSWTPETYLVREARRGPYTVLRIMEGNI</sequence>
<dbReference type="InterPro" id="IPR010736">
    <property type="entry name" value="SHIPPO-rpt"/>
</dbReference>
<evidence type="ECO:0000313" key="2">
    <source>
        <dbReference type="Proteomes" id="UP000007800"/>
    </source>
</evidence>
<proteinExistence type="predicted"/>
<keyword evidence="2" id="KW-1185">Reference proteome</keyword>
<dbReference type="Pfam" id="PF07004">
    <property type="entry name" value="SHIPPO-rpt"/>
    <property type="match status" value="2"/>
</dbReference>
<dbReference type="AlphaFoldDB" id="C5LVZ8"/>
<accession>C5LVZ8</accession>
<dbReference type="OMA" id="PRDVPTW"/>
<dbReference type="InParanoid" id="C5LVZ8"/>
<protein>
    <submittedName>
        <fullName evidence="1">Uncharacterized protein</fullName>
    </submittedName>
</protein>
<dbReference type="Proteomes" id="UP000007800">
    <property type="component" value="Unassembled WGS sequence"/>
</dbReference>
<dbReference type="EMBL" id="GG686046">
    <property type="protein sequence ID" value="EEQ99068.1"/>
    <property type="molecule type" value="Genomic_DNA"/>
</dbReference>
<reference evidence="1 2" key="1">
    <citation type="submission" date="2008-07" db="EMBL/GenBank/DDBJ databases">
        <authorList>
            <person name="El-Sayed N."/>
            <person name="Caler E."/>
            <person name="Inman J."/>
            <person name="Amedeo P."/>
            <person name="Hass B."/>
            <person name="Wortman J."/>
        </authorList>
    </citation>
    <scope>NUCLEOTIDE SEQUENCE [LARGE SCALE GENOMIC DNA]</scope>
    <source>
        <strain evidence="2">ATCC 50983 / TXsc</strain>
    </source>
</reference>
<dbReference type="OrthoDB" id="438697at2759"/>
<gene>
    <name evidence="1" type="ORF">Pmar_PMAR019715</name>
</gene>
<name>C5LVZ8_PERM5</name>
<evidence type="ECO:0000313" key="1">
    <source>
        <dbReference type="EMBL" id="EEQ99068.1"/>
    </source>
</evidence>
<dbReference type="RefSeq" id="XP_002766351.1">
    <property type="nucleotide sequence ID" value="XM_002766305.1"/>
</dbReference>
<dbReference type="GeneID" id="9044587"/>
<organism evidence="2">
    <name type="scientific">Perkinsus marinus (strain ATCC 50983 / TXsc)</name>
    <dbReference type="NCBI Taxonomy" id="423536"/>
    <lineage>
        <taxon>Eukaryota</taxon>
        <taxon>Sar</taxon>
        <taxon>Alveolata</taxon>
        <taxon>Perkinsozoa</taxon>
        <taxon>Perkinsea</taxon>
        <taxon>Perkinsida</taxon>
        <taxon>Perkinsidae</taxon>
        <taxon>Perkinsus</taxon>
    </lineage>
</organism>